<keyword evidence="4 7" id="KW-1133">Transmembrane helix</keyword>
<evidence type="ECO:0000256" key="3">
    <source>
        <dbReference type="ARBA" id="ARBA00022692"/>
    </source>
</evidence>
<feature type="transmembrane region" description="Helical" evidence="7">
    <location>
        <begin position="360"/>
        <end position="380"/>
    </location>
</feature>
<organism evidence="9 10">
    <name type="scientific">Aureobasidium pullulans</name>
    <name type="common">Black yeast</name>
    <name type="synonym">Pullularia pullulans</name>
    <dbReference type="NCBI Taxonomy" id="5580"/>
    <lineage>
        <taxon>Eukaryota</taxon>
        <taxon>Fungi</taxon>
        <taxon>Dikarya</taxon>
        <taxon>Ascomycota</taxon>
        <taxon>Pezizomycotina</taxon>
        <taxon>Dothideomycetes</taxon>
        <taxon>Dothideomycetidae</taxon>
        <taxon>Dothideales</taxon>
        <taxon>Saccotheciaceae</taxon>
        <taxon>Aureobasidium</taxon>
    </lineage>
</organism>
<feature type="transmembrane region" description="Helical" evidence="7">
    <location>
        <begin position="453"/>
        <end position="473"/>
    </location>
</feature>
<protein>
    <submittedName>
        <fullName evidence="9">MFS general substrate transporter</fullName>
    </submittedName>
</protein>
<feature type="transmembrane region" description="Helical" evidence="7">
    <location>
        <begin position="130"/>
        <end position="151"/>
    </location>
</feature>
<dbReference type="AlphaFoldDB" id="A0A4S9AT69"/>
<evidence type="ECO:0000256" key="2">
    <source>
        <dbReference type="ARBA" id="ARBA00022448"/>
    </source>
</evidence>
<evidence type="ECO:0000256" key="6">
    <source>
        <dbReference type="ARBA" id="ARBA00037968"/>
    </source>
</evidence>
<evidence type="ECO:0000256" key="5">
    <source>
        <dbReference type="ARBA" id="ARBA00023136"/>
    </source>
</evidence>
<feature type="transmembrane region" description="Helical" evidence="7">
    <location>
        <begin position="100"/>
        <end position="118"/>
    </location>
</feature>
<feature type="transmembrane region" description="Helical" evidence="7">
    <location>
        <begin position="332"/>
        <end position="353"/>
    </location>
</feature>
<dbReference type="PROSITE" id="PS50850">
    <property type="entry name" value="MFS"/>
    <property type="match status" value="1"/>
</dbReference>
<dbReference type="CDD" id="cd17327">
    <property type="entry name" value="MFS_FEN2_like"/>
    <property type="match status" value="1"/>
</dbReference>
<dbReference type="FunFam" id="1.20.1250.20:FF:000064">
    <property type="entry name" value="MFS allantoate transporter"/>
    <property type="match status" value="1"/>
</dbReference>
<dbReference type="InterPro" id="IPR020846">
    <property type="entry name" value="MFS_dom"/>
</dbReference>
<dbReference type="EMBL" id="QZAR01000320">
    <property type="protein sequence ID" value="THW82916.1"/>
    <property type="molecule type" value="Genomic_DNA"/>
</dbReference>
<dbReference type="InterPro" id="IPR036259">
    <property type="entry name" value="MFS_trans_sf"/>
</dbReference>
<dbReference type="Gene3D" id="1.20.1250.20">
    <property type="entry name" value="MFS general substrate transporter like domains"/>
    <property type="match status" value="2"/>
</dbReference>
<feature type="transmembrane region" description="Helical" evidence="7">
    <location>
        <begin position="63"/>
        <end position="80"/>
    </location>
</feature>
<gene>
    <name evidence="9" type="ORF">D6D15_09932</name>
</gene>
<dbReference type="InterPro" id="IPR011701">
    <property type="entry name" value="MFS"/>
</dbReference>
<evidence type="ECO:0000256" key="7">
    <source>
        <dbReference type="SAM" id="Phobius"/>
    </source>
</evidence>
<feature type="transmembrane region" description="Helical" evidence="7">
    <location>
        <begin position="163"/>
        <end position="183"/>
    </location>
</feature>
<keyword evidence="3 7" id="KW-0812">Transmembrane</keyword>
<evidence type="ECO:0000256" key="1">
    <source>
        <dbReference type="ARBA" id="ARBA00004141"/>
    </source>
</evidence>
<reference evidence="9 10" key="1">
    <citation type="submission" date="2018-10" db="EMBL/GenBank/DDBJ databases">
        <title>Fifty Aureobasidium pullulans genomes reveal a recombining polyextremotolerant generalist.</title>
        <authorList>
            <person name="Gostincar C."/>
            <person name="Turk M."/>
            <person name="Zajc J."/>
            <person name="Gunde-Cimerman N."/>
        </authorList>
    </citation>
    <scope>NUCLEOTIDE SEQUENCE [LARGE SCALE GENOMIC DNA]</scope>
    <source>
        <strain evidence="9 10">EXF-10507</strain>
    </source>
</reference>
<proteinExistence type="inferred from homology"/>
<dbReference type="PANTHER" id="PTHR43791:SF70">
    <property type="entry name" value="MAJOR FACILITATOR SUPERFAMILY (MFS) PROFILE DOMAIN-CONTAINING PROTEIN"/>
    <property type="match status" value="1"/>
</dbReference>
<dbReference type="PANTHER" id="PTHR43791">
    <property type="entry name" value="PERMEASE-RELATED"/>
    <property type="match status" value="1"/>
</dbReference>
<keyword evidence="5 7" id="KW-0472">Membrane</keyword>
<evidence type="ECO:0000259" key="8">
    <source>
        <dbReference type="PROSITE" id="PS50850"/>
    </source>
</evidence>
<dbReference type="Proteomes" id="UP000304928">
    <property type="component" value="Unassembled WGS sequence"/>
</dbReference>
<feature type="transmembrane region" description="Helical" evidence="7">
    <location>
        <begin position="421"/>
        <end position="441"/>
    </location>
</feature>
<feature type="transmembrane region" description="Helical" evidence="7">
    <location>
        <begin position="386"/>
        <end position="409"/>
    </location>
</feature>
<evidence type="ECO:0000313" key="9">
    <source>
        <dbReference type="EMBL" id="THW82916.1"/>
    </source>
</evidence>
<dbReference type="GO" id="GO:0016020">
    <property type="term" value="C:membrane"/>
    <property type="evidence" value="ECO:0007669"/>
    <property type="project" value="UniProtKB-SubCell"/>
</dbReference>
<accession>A0A4S9AT69</accession>
<dbReference type="FunFam" id="1.20.1250.20:FF:000934">
    <property type="entry name" value="Allantoate permease"/>
    <property type="match status" value="1"/>
</dbReference>
<keyword evidence="2" id="KW-0813">Transport</keyword>
<feature type="domain" description="Major facilitator superfamily (MFS) profile" evidence="8">
    <location>
        <begin position="67"/>
        <end position="481"/>
    </location>
</feature>
<feature type="transmembrane region" description="Helical" evidence="7">
    <location>
        <begin position="296"/>
        <end position="320"/>
    </location>
</feature>
<comment type="similarity">
    <text evidence="6">Belongs to the major facilitator superfamily. Allantoate permease family.</text>
</comment>
<evidence type="ECO:0000256" key="4">
    <source>
        <dbReference type="ARBA" id="ARBA00022989"/>
    </source>
</evidence>
<comment type="subcellular location">
    <subcellularLocation>
        <location evidence="1">Membrane</location>
        <topology evidence="1">Multi-pass membrane protein</topology>
    </subcellularLocation>
</comment>
<dbReference type="SUPFAM" id="SSF103473">
    <property type="entry name" value="MFS general substrate transporter"/>
    <property type="match status" value="1"/>
</dbReference>
<comment type="caution">
    <text evidence="9">The sequence shown here is derived from an EMBL/GenBank/DDBJ whole genome shotgun (WGS) entry which is preliminary data.</text>
</comment>
<evidence type="ECO:0000313" key="10">
    <source>
        <dbReference type="Proteomes" id="UP000304928"/>
    </source>
</evidence>
<dbReference type="Pfam" id="PF07690">
    <property type="entry name" value="MFS_1"/>
    <property type="match status" value="1"/>
</dbReference>
<dbReference type="GO" id="GO:0022857">
    <property type="term" value="F:transmembrane transporter activity"/>
    <property type="evidence" value="ECO:0007669"/>
    <property type="project" value="InterPro"/>
</dbReference>
<name>A0A4S9AT69_AURPU</name>
<sequence length="637" mass="70651">MCSSWTSSATMSELDKKIQPDPYATERISPATTADLDDSYQAFKSHEGEPIDSAEAKRVLRKIDMRIVPILFVVYLLQYLDKNSLNFASAYGLKDGTHLHGQQYSWLGSIFYFGYLWAQFPGGWLLQKLPIAKFLGVTTIVWGIILITTPACTNFAGIATNRFLLGTFEAVVNPGFVLIMSMWYTSAEQPLRLEAWYCTNGIATMVGGLLGYAIGHITSGSLERWMYVFIIFGSVSIVWGIVVLIFLPDLPSTAKFLTERERYVAVERVASNRQGVKNSHFKRYQLVQTLQDPKTWILFIMAIGAQVPNSAITSFTSIIVKSFGFDTLGTQYLQIPGGFIQFAALLGGGFICSHFPNSRCIAMITANCICILGAALLVGLPDDNKWGRLVALWLCYFQGLGFSMSLTMVSSNVAGYTKKQCTGTILFVGYCVGNIIGPQTFKDSEAPGYHSAYIAMLVGYMVKLAMVVVLYIYMFMVNKKRDREAGVVSAEEERLAIEQAIAWTPSRVIPPAGKSLLHQSETTQYGNSELQCLPLTLDNLLELLDLLDTFDLTATDQSELFILDDQVVFEFPDLLLAHGLLELNDPGLLHEFMHEILLELPHVHVSGAFGREFVNLGLLGLVFEVEAGDFLACCFEL</sequence>
<feature type="transmembrane region" description="Helical" evidence="7">
    <location>
        <begin position="226"/>
        <end position="247"/>
    </location>
</feature>
<feature type="transmembrane region" description="Helical" evidence="7">
    <location>
        <begin position="195"/>
        <end position="214"/>
    </location>
</feature>